<protein>
    <recommendedName>
        <fullName evidence="3 10">Malate synthase</fullName>
        <ecNumber evidence="3 10">2.3.3.9</ecNumber>
    </recommendedName>
</protein>
<comment type="catalytic activity">
    <reaction evidence="8 10">
        <text>glyoxylate + acetyl-CoA + H2O = (S)-malate + CoA + H(+)</text>
        <dbReference type="Rhea" id="RHEA:18181"/>
        <dbReference type="ChEBI" id="CHEBI:15377"/>
        <dbReference type="ChEBI" id="CHEBI:15378"/>
        <dbReference type="ChEBI" id="CHEBI:15589"/>
        <dbReference type="ChEBI" id="CHEBI:36655"/>
        <dbReference type="ChEBI" id="CHEBI:57287"/>
        <dbReference type="ChEBI" id="CHEBI:57288"/>
        <dbReference type="EC" id="2.3.3.9"/>
    </reaction>
</comment>
<dbReference type="GO" id="GO:0005782">
    <property type="term" value="C:peroxisomal matrix"/>
    <property type="evidence" value="ECO:0007669"/>
    <property type="project" value="TreeGrafter"/>
</dbReference>
<organism evidence="14 15">
    <name type="scientific">Trichodelitschia bisporula</name>
    <dbReference type="NCBI Taxonomy" id="703511"/>
    <lineage>
        <taxon>Eukaryota</taxon>
        <taxon>Fungi</taxon>
        <taxon>Dikarya</taxon>
        <taxon>Ascomycota</taxon>
        <taxon>Pezizomycotina</taxon>
        <taxon>Dothideomycetes</taxon>
        <taxon>Dothideomycetes incertae sedis</taxon>
        <taxon>Phaeotrichales</taxon>
        <taxon>Phaeotrichaceae</taxon>
        <taxon>Trichodelitschia</taxon>
    </lineage>
</organism>
<dbReference type="InterPro" id="IPR006252">
    <property type="entry name" value="Malate_synthA"/>
</dbReference>
<evidence type="ECO:0000256" key="5">
    <source>
        <dbReference type="ARBA" id="ARBA00022532"/>
    </source>
</evidence>
<dbReference type="Pfam" id="PF01274">
    <property type="entry name" value="MS_TIM-barrel"/>
    <property type="match status" value="1"/>
</dbReference>
<keyword evidence="5 10" id="KW-0816">Tricarboxylic acid cycle</keyword>
<feature type="active site" description="Proton acceptor" evidence="9">
    <location>
        <position position="177"/>
    </location>
</feature>
<dbReference type="Gene3D" id="3.20.20.360">
    <property type="entry name" value="Malate synthase, domain 3"/>
    <property type="match status" value="1"/>
</dbReference>
<dbReference type="CDD" id="cd00727">
    <property type="entry name" value="malate_synt_A"/>
    <property type="match status" value="1"/>
</dbReference>
<feature type="active site" description="Proton donor" evidence="9">
    <location>
        <position position="458"/>
    </location>
</feature>
<dbReference type="PANTHER" id="PTHR42902:SF1">
    <property type="entry name" value="MALATE SYNTHASE 1-RELATED"/>
    <property type="match status" value="1"/>
</dbReference>
<evidence type="ECO:0000256" key="10">
    <source>
        <dbReference type="RuleBase" id="RU000555"/>
    </source>
</evidence>
<evidence type="ECO:0000256" key="3">
    <source>
        <dbReference type="ARBA" id="ARBA00012636"/>
    </source>
</evidence>
<evidence type="ECO:0000313" key="15">
    <source>
        <dbReference type="Proteomes" id="UP000799640"/>
    </source>
</evidence>
<evidence type="ECO:0000313" key="14">
    <source>
        <dbReference type="EMBL" id="KAF2404583.1"/>
    </source>
</evidence>
<sequence>MTSYPAVPAAINAQSYLKDVQILGQLSEKTRPILSQDAAVFLTLLHRTFNNTRKALLQRRVIRQAELDKGVLPDFLPETKHIRENDGWRGARPAPGLVDRRVEITGPTDRKMVVNALNSDVWTYMADFEDSTAPTWDNMINGQLNLHDAIRRQVDFKQGEKWYKLRTDRRLPTLICRARGWHLDEKHFVVDGEPISGGLFDFGLYFFNNAKELIKRGSGPYFYLAKMESHLEARLWNDVFNLAQDYIGIPRGTIRGTVLIETILAAFEMDEIIYELRDHSSGLNCGRWDYIFSTIKRFRQNPNFVLPDRSSVTMTVPFMDSYVKLLIKTCHRRGVHAMGGMAAQIPIKDDPAANDAAMSSVRADKLREVRAGHDGTWVAHPALAAIASDVFNTHMPMPNQMHVRREEVHITANDLLNMNVPGQVTEEGIRKNLGIGVAYMEAWLRGVGCVPINYLMEDAATAEVSRSQLWQWVRHGVTASNGKKVTKEYALKLLNEEASALAKKAPKGNKFHLAAKYFEGQVTGEDYAEFLTSLLYNEITNVSTNQPAAKL</sequence>
<dbReference type="InterPro" id="IPR019830">
    <property type="entry name" value="Malate_synthase_CS"/>
</dbReference>
<dbReference type="InterPro" id="IPR048355">
    <property type="entry name" value="MS_C"/>
</dbReference>
<proteinExistence type="inferred from homology"/>
<evidence type="ECO:0000259" key="13">
    <source>
        <dbReference type="Pfam" id="PF20659"/>
    </source>
</evidence>
<evidence type="ECO:0000256" key="1">
    <source>
        <dbReference type="ARBA" id="ARBA00004275"/>
    </source>
</evidence>
<dbReference type="PANTHER" id="PTHR42902">
    <property type="entry name" value="MALATE SYNTHASE"/>
    <property type="match status" value="1"/>
</dbReference>
<keyword evidence="6 10" id="KW-0808">Transferase</keyword>
<feature type="domain" description="Malate synthase C-terminal" evidence="13">
    <location>
        <begin position="424"/>
        <end position="539"/>
    </location>
</feature>
<dbReference type="PROSITE" id="PS00510">
    <property type="entry name" value="MALATE_SYNTHASE"/>
    <property type="match status" value="1"/>
</dbReference>
<evidence type="ECO:0000256" key="4">
    <source>
        <dbReference type="ARBA" id="ARBA00022435"/>
    </source>
</evidence>
<dbReference type="AlphaFoldDB" id="A0A6G1I8E6"/>
<keyword evidence="15" id="KW-1185">Reference proteome</keyword>
<keyword evidence="7" id="KW-0576">Peroxisome</keyword>
<dbReference type="Pfam" id="PF20656">
    <property type="entry name" value="MS_N"/>
    <property type="match status" value="1"/>
</dbReference>
<evidence type="ECO:0000256" key="7">
    <source>
        <dbReference type="ARBA" id="ARBA00023140"/>
    </source>
</evidence>
<dbReference type="EC" id="2.3.3.9" evidence="3 10"/>
<accession>A0A6G1I8E6</accession>
<dbReference type="FunFam" id="1.20.1220.12:FF:000001">
    <property type="entry name" value="Malate synthase"/>
    <property type="match status" value="1"/>
</dbReference>
<dbReference type="InterPro" id="IPR044856">
    <property type="entry name" value="Malate_synth_C_sf"/>
</dbReference>
<comment type="similarity">
    <text evidence="2 10">Belongs to the malate synthase family.</text>
</comment>
<dbReference type="InterPro" id="IPR048356">
    <property type="entry name" value="MS_N"/>
</dbReference>
<dbReference type="GO" id="GO:0006097">
    <property type="term" value="P:glyoxylate cycle"/>
    <property type="evidence" value="ECO:0007669"/>
    <property type="project" value="UniProtKB-UniPathway"/>
</dbReference>
<comment type="subcellular location">
    <subcellularLocation>
        <location evidence="1">Peroxisome</location>
    </subcellularLocation>
</comment>
<gene>
    <name evidence="14" type="ORF">EJ06DRAFT_210820</name>
</gene>
<dbReference type="EMBL" id="ML996688">
    <property type="protein sequence ID" value="KAF2404583.1"/>
    <property type="molecule type" value="Genomic_DNA"/>
</dbReference>
<dbReference type="Proteomes" id="UP000799640">
    <property type="component" value="Unassembled WGS sequence"/>
</dbReference>
<evidence type="ECO:0000256" key="2">
    <source>
        <dbReference type="ARBA" id="ARBA00006394"/>
    </source>
</evidence>
<dbReference type="InterPro" id="IPR011076">
    <property type="entry name" value="Malate_synth_sf"/>
</dbReference>
<evidence type="ECO:0000256" key="9">
    <source>
        <dbReference type="PIRSR" id="PIRSR001363-1"/>
    </source>
</evidence>
<name>A0A6G1I8E6_9PEZI</name>
<dbReference type="SUPFAM" id="SSF51645">
    <property type="entry name" value="Malate synthase G"/>
    <property type="match status" value="1"/>
</dbReference>
<dbReference type="UniPathway" id="UPA00703">
    <property type="reaction ID" value="UER00720"/>
</dbReference>
<dbReference type="GO" id="GO:0004474">
    <property type="term" value="F:malate synthase activity"/>
    <property type="evidence" value="ECO:0007669"/>
    <property type="project" value="UniProtKB-EC"/>
</dbReference>
<feature type="domain" description="Malate synthase N-terminal" evidence="12">
    <location>
        <begin position="19"/>
        <end position="81"/>
    </location>
</feature>
<evidence type="ECO:0000256" key="6">
    <source>
        <dbReference type="ARBA" id="ARBA00022679"/>
    </source>
</evidence>
<comment type="pathway">
    <text evidence="10">Carbohydrate metabolism; glyoxylate cycle; (S)-malate from isocitrate: step 2/2.</text>
</comment>
<dbReference type="FunFam" id="3.20.20.360:FF:000001">
    <property type="entry name" value="Malate synthase"/>
    <property type="match status" value="1"/>
</dbReference>
<dbReference type="InterPro" id="IPR001465">
    <property type="entry name" value="Malate_synthase_TIM"/>
</dbReference>
<dbReference type="Gene3D" id="1.20.1220.12">
    <property type="entry name" value="Malate synthase, domain III"/>
    <property type="match status" value="1"/>
</dbReference>
<dbReference type="Pfam" id="PF20659">
    <property type="entry name" value="MS_C"/>
    <property type="match status" value="1"/>
</dbReference>
<evidence type="ECO:0000259" key="12">
    <source>
        <dbReference type="Pfam" id="PF20656"/>
    </source>
</evidence>
<dbReference type="NCBIfam" id="TIGR01344">
    <property type="entry name" value="malate_syn_A"/>
    <property type="match status" value="1"/>
</dbReference>
<feature type="domain" description="Malate synthase TIM barrel" evidence="11">
    <location>
        <begin position="173"/>
        <end position="417"/>
    </location>
</feature>
<dbReference type="PIRSF" id="PIRSF001363">
    <property type="entry name" value="Malate_synth"/>
    <property type="match status" value="1"/>
</dbReference>
<reference evidence="14" key="1">
    <citation type="journal article" date="2020" name="Stud. Mycol.">
        <title>101 Dothideomycetes genomes: a test case for predicting lifestyles and emergence of pathogens.</title>
        <authorList>
            <person name="Haridas S."/>
            <person name="Albert R."/>
            <person name="Binder M."/>
            <person name="Bloem J."/>
            <person name="Labutti K."/>
            <person name="Salamov A."/>
            <person name="Andreopoulos B."/>
            <person name="Baker S."/>
            <person name="Barry K."/>
            <person name="Bills G."/>
            <person name="Bluhm B."/>
            <person name="Cannon C."/>
            <person name="Castanera R."/>
            <person name="Culley D."/>
            <person name="Daum C."/>
            <person name="Ezra D."/>
            <person name="Gonzalez J."/>
            <person name="Henrissat B."/>
            <person name="Kuo A."/>
            <person name="Liang C."/>
            <person name="Lipzen A."/>
            <person name="Lutzoni F."/>
            <person name="Magnuson J."/>
            <person name="Mondo S."/>
            <person name="Nolan M."/>
            <person name="Ohm R."/>
            <person name="Pangilinan J."/>
            <person name="Park H.-J."/>
            <person name="Ramirez L."/>
            <person name="Alfaro M."/>
            <person name="Sun H."/>
            <person name="Tritt A."/>
            <person name="Yoshinaga Y."/>
            <person name="Zwiers L.-H."/>
            <person name="Turgeon B."/>
            <person name="Goodwin S."/>
            <person name="Spatafora J."/>
            <person name="Crous P."/>
            <person name="Grigoriev I."/>
        </authorList>
    </citation>
    <scope>NUCLEOTIDE SEQUENCE</scope>
    <source>
        <strain evidence="14">CBS 262.69</strain>
    </source>
</reference>
<dbReference type="InterPro" id="IPR046363">
    <property type="entry name" value="MS_N_TIM-barrel_dom"/>
</dbReference>
<evidence type="ECO:0000259" key="11">
    <source>
        <dbReference type="Pfam" id="PF01274"/>
    </source>
</evidence>
<evidence type="ECO:0000256" key="8">
    <source>
        <dbReference type="ARBA" id="ARBA00047918"/>
    </source>
</evidence>
<dbReference type="OrthoDB" id="186072at2759"/>
<keyword evidence="4 10" id="KW-0329">Glyoxylate bypass</keyword>
<dbReference type="GO" id="GO:0006099">
    <property type="term" value="P:tricarboxylic acid cycle"/>
    <property type="evidence" value="ECO:0007669"/>
    <property type="project" value="UniProtKB-KW"/>
</dbReference>